<dbReference type="SUPFAM" id="SSF52096">
    <property type="entry name" value="ClpP/crotonase"/>
    <property type="match status" value="1"/>
</dbReference>
<dbReference type="CDD" id="cd07563">
    <property type="entry name" value="Peptidase_S41_IRBP"/>
    <property type="match status" value="1"/>
</dbReference>
<dbReference type="InterPro" id="IPR028204">
    <property type="entry name" value="Tricorn_C1"/>
</dbReference>
<dbReference type="EMBL" id="CP076132">
    <property type="protein sequence ID" value="QWG00838.1"/>
    <property type="molecule type" value="Genomic_DNA"/>
</dbReference>
<feature type="domain" description="Tail specific protease" evidence="1">
    <location>
        <begin position="93"/>
        <end position="314"/>
    </location>
</feature>
<gene>
    <name evidence="2" type="ORF">KMW28_14375</name>
</gene>
<dbReference type="Gene3D" id="3.30.750.44">
    <property type="match status" value="1"/>
</dbReference>
<dbReference type="RefSeq" id="WP_169665170.1">
    <property type="nucleotide sequence ID" value="NZ_CP076132.1"/>
</dbReference>
<organism evidence="2 3">
    <name type="scientific">Flammeovirga yaeyamensis</name>
    <dbReference type="NCBI Taxonomy" id="367791"/>
    <lineage>
        <taxon>Bacteria</taxon>
        <taxon>Pseudomonadati</taxon>
        <taxon>Bacteroidota</taxon>
        <taxon>Cytophagia</taxon>
        <taxon>Cytophagales</taxon>
        <taxon>Flammeovirgaceae</taxon>
        <taxon>Flammeovirga</taxon>
    </lineage>
</organism>
<dbReference type="PANTHER" id="PTHR11261">
    <property type="entry name" value="INTERPHOTORECEPTOR RETINOID-BINDING PROTEIN"/>
    <property type="match status" value="1"/>
</dbReference>
<evidence type="ECO:0000313" key="2">
    <source>
        <dbReference type="EMBL" id="QWG00838.1"/>
    </source>
</evidence>
<evidence type="ECO:0000313" key="3">
    <source>
        <dbReference type="Proteomes" id="UP000678679"/>
    </source>
</evidence>
<dbReference type="Pfam" id="PF03572">
    <property type="entry name" value="Peptidase_S41"/>
    <property type="match status" value="1"/>
</dbReference>
<name>A0AAX1MZT3_9BACT</name>
<evidence type="ECO:0000259" key="1">
    <source>
        <dbReference type="SMART" id="SM00245"/>
    </source>
</evidence>
<dbReference type="PROSITE" id="PS51257">
    <property type="entry name" value="PROKAR_LIPOPROTEIN"/>
    <property type="match status" value="1"/>
</dbReference>
<dbReference type="Proteomes" id="UP000678679">
    <property type="component" value="Chromosome 1"/>
</dbReference>
<dbReference type="PANTHER" id="PTHR11261:SF3">
    <property type="entry name" value="RETINOL-BINDING PROTEIN 3"/>
    <property type="match status" value="1"/>
</dbReference>
<sequence length="333" mass="38107">MKNIIKYIFLIPVFFSCNKLIFNDDLETQSKHENFNYLWDQANEKYAYFEVKNIDWDSIKTVYEPQVNEEMSDDAFFTLLGNMLSELKDDHTNLVSDFNVSRFGVKYDAQDNFDWRLIEDNYLPRNYYTSGSFQHSFIDNGNIGYIRFAEFTGKVTHDNMNFMLDRYKNTKGLIIDLRENGGGVINDAFTILSHFVDKETLLFYSRAKAGPGHDEFTEIEPTRVSPSGTYYGKKVIVLVDRGTFSAGSFTSLATKAIPNMILMGDTTGGGLGLPNGGQLPNGWTYRFSISQTLNLQKSPEFEQGVPVEISVNMNWDNKNTDEIIERAILEINK</sequence>
<dbReference type="KEGG" id="fya:KMW28_14375"/>
<reference evidence="2 3" key="1">
    <citation type="submission" date="2021-05" db="EMBL/GenBank/DDBJ databases">
        <title>Comparative genomic studies on the polysaccharide-degrading batcterial strains of the Flammeovirga genus.</title>
        <authorList>
            <person name="Zewei F."/>
            <person name="Zheng Z."/>
            <person name="Yu L."/>
            <person name="Ruyue G."/>
            <person name="Yanhong M."/>
            <person name="Yuanyuan C."/>
            <person name="Jingyan G."/>
            <person name="Wenjun H."/>
        </authorList>
    </citation>
    <scope>NUCLEOTIDE SEQUENCE [LARGE SCALE GENOMIC DNA]</scope>
    <source>
        <strain evidence="2 3">NBRC:100898</strain>
    </source>
</reference>
<proteinExistence type="predicted"/>
<dbReference type="InterPro" id="IPR005151">
    <property type="entry name" value="Tail-specific_protease"/>
</dbReference>
<accession>A0AAX1MZT3</accession>
<dbReference type="GO" id="GO:0008236">
    <property type="term" value="F:serine-type peptidase activity"/>
    <property type="evidence" value="ECO:0007669"/>
    <property type="project" value="InterPro"/>
</dbReference>
<dbReference type="GO" id="GO:0006508">
    <property type="term" value="P:proteolysis"/>
    <property type="evidence" value="ECO:0007669"/>
    <property type="project" value="InterPro"/>
</dbReference>
<protein>
    <submittedName>
        <fullName evidence="2">S41 family peptidase</fullName>
    </submittedName>
</protein>
<dbReference type="InterPro" id="IPR029045">
    <property type="entry name" value="ClpP/crotonase-like_dom_sf"/>
</dbReference>
<dbReference type="SMART" id="SM00245">
    <property type="entry name" value="TSPc"/>
    <property type="match status" value="1"/>
</dbReference>
<dbReference type="AlphaFoldDB" id="A0AAX1MZT3"/>
<keyword evidence="3" id="KW-1185">Reference proteome</keyword>
<dbReference type="Pfam" id="PF14684">
    <property type="entry name" value="Tricorn_C1"/>
    <property type="match status" value="1"/>
</dbReference>
<dbReference type="Gene3D" id="3.90.226.10">
    <property type="entry name" value="2-enoyl-CoA Hydratase, Chain A, domain 1"/>
    <property type="match status" value="1"/>
</dbReference>